<sequence length="277" mass="30397">MKIRVTVLSENSVFSNLGAIAEHGWSVFLETKHGNFLFDTGQGKALLNNANVFRKDLSSIQGIILSHHHIDHTGGLLDAVKITATKPVDVYAHPGLFNEGYLARSGYKYIGVPFCRAALESAGAKFKFNTEFTEIIPGLYLTGEIPRVTPYEQGDDDMLLKTANGFVKDKVWDDQSIVIKTAQGLLVILGCAHAGIINILTYAQQKTGENRIYAVIGGTHLWSVSREQKEKSLEALTDMGIGRLGVSHCTGFEMSMRLAQLFGEKFFNCNVGTVIEV</sequence>
<dbReference type="Gene3D" id="3.60.15.10">
    <property type="entry name" value="Ribonuclease Z/Hydroxyacylglutathione hydrolase-like"/>
    <property type="match status" value="1"/>
</dbReference>
<dbReference type="InterPro" id="IPR036866">
    <property type="entry name" value="RibonucZ/Hydroxyglut_hydro"/>
</dbReference>
<dbReference type="PANTHER" id="PTHR13754:SF13">
    <property type="entry name" value="METALLO-BETA-LACTAMASE SUPERFAMILY PROTEIN (AFU_ORTHOLOGUE AFUA_3G07630)"/>
    <property type="match status" value="1"/>
</dbReference>
<evidence type="ECO:0000313" key="3">
    <source>
        <dbReference type="Proteomes" id="UP000216052"/>
    </source>
</evidence>
<dbReference type="Pfam" id="PF00753">
    <property type="entry name" value="Lactamase_B"/>
    <property type="match status" value="1"/>
</dbReference>
<reference evidence="2" key="1">
    <citation type="submission" date="2024-05" db="EMBL/GenBank/DDBJ databases">
        <title>Isolation and characterization of Sporomusa carbonis sp. nov., a carboxydotrophic hydrogenogen in the genus of Sporomusa isolated from a charcoal burning pile.</title>
        <authorList>
            <person name="Boeer T."/>
            <person name="Rosenbaum F."/>
            <person name="Eysell L."/>
            <person name="Mueller V."/>
            <person name="Daniel R."/>
            <person name="Poehlein A."/>
        </authorList>
    </citation>
    <scope>NUCLEOTIDE SEQUENCE [LARGE SCALE GENOMIC DNA]</scope>
    <source>
        <strain evidence="2">DSM 3132</strain>
    </source>
</reference>
<accession>A0ABZ3IYM1</accession>
<proteinExistence type="predicted"/>
<evidence type="ECO:0000259" key="1">
    <source>
        <dbReference type="SMART" id="SM00849"/>
    </source>
</evidence>
<dbReference type="InterPro" id="IPR001279">
    <property type="entry name" value="Metallo-B-lactamas"/>
</dbReference>
<dbReference type="Proteomes" id="UP000216052">
    <property type="component" value="Chromosome"/>
</dbReference>
<dbReference type="SUPFAM" id="SSF56281">
    <property type="entry name" value="Metallo-hydrolase/oxidoreductase"/>
    <property type="match status" value="1"/>
</dbReference>
<dbReference type="SMART" id="SM00849">
    <property type="entry name" value="Lactamase_B"/>
    <property type="match status" value="1"/>
</dbReference>
<dbReference type="InterPro" id="IPR052926">
    <property type="entry name" value="Metallo-beta-lactamase_dom"/>
</dbReference>
<dbReference type="CDD" id="cd07713">
    <property type="entry name" value="DHPS-like_MBL-fold"/>
    <property type="match status" value="1"/>
</dbReference>
<name>A0ABZ3IYM1_SPOA4</name>
<protein>
    <recommendedName>
        <fullName evidence="1">Metallo-beta-lactamase domain-containing protein</fullName>
    </recommendedName>
</protein>
<dbReference type="PANTHER" id="PTHR13754">
    <property type="entry name" value="METALLO-BETA-LACTAMASE SUPERFAMILY PROTEIN"/>
    <property type="match status" value="1"/>
</dbReference>
<organism evidence="2 3">
    <name type="scientific">Sporomusa acidovorans (strain ATCC 49682 / DSM 3132 / Mol)</name>
    <dbReference type="NCBI Taxonomy" id="1123286"/>
    <lineage>
        <taxon>Bacteria</taxon>
        <taxon>Bacillati</taxon>
        <taxon>Bacillota</taxon>
        <taxon>Negativicutes</taxon>
        <taxon>Selenomonadales</taxon>
        <taxon>Sporomusaceae</taxon>
        <taxon>Sporomusa</taxon>
    </lineage>
</organism>
<dbReference type="EMBL" id="CP155571">
    <property type="protein sequence ID" value="XFO70956.1"/>
    <property type="molecule type" value="Genomic_DNA"/>
</dbReference>
<evidence type="ECO:0000313" key="2">
    <source>
        <dbReference type="EMBL" id="XFO70956.1"/>
    </source>
</evidence>
<feature type="domain" description="Metallo-beta-lactamase" evidence="1">
    <location>
        <begin position="23"/>
        <end position="248"/>
    </location>
</feature>
<dbReference type="InterPro" id="IPR041712">
    <property type="entry name" value="DHPS-like_MBL-fold"/>
</dbReference>
<keyword evidence="3" id="KW-1185">Reference proteome</keyword>
<gene>
    <name evidence="2" type="ORF">SPACI_009560</name>
</gene>
<dbReference type="RefSeq" id="WP_093793649.1">
    <property type="nucleotide sequence ID" value="NZ_CP155571.1"/>
</dbReference>